<gene>
    <name evidence="4" type="ORF">H4P12_02305</name>
</gene>
<dbReference type="Proteomes" id="UP000608594">
    <property type="component" value="Unassembled WGS sequence"/>
</dbReference>
<dbReference type="RefSeq" id="WP_187791978.1">
    <property type="nucleotide sequence ID" value="NZ_JACOQL010000001.1"/>
</dbReference>
<dbReference type="Pfam" id="PF13547">
    <property type="entry name" value="GTA_TIM"/>
    <property type="match status" value="1"/>
</dbReference>
<evidence type="ECO:0000313" key="5">
    <source>
        <dbReference type="Proteomes" id="UP000608594"/>
    </source>
</evidence>
<protein>
    <submittedName>
        <fullName evidence="4">Glycoside hydrolase/phage tail family protein</fullName>
    </submittedName>
</protein>
<sequence length="1294" mass="140496">MATIVLSAVGASVGGGFGGAFLGLSGAVIGRAVGATIGRAIDQRLLGGGSKAVETGRIDRLRLQTAGEGAAIPRIWGQMRVPGHVIWASPLEEIARSEDAGGGKGSPKTRVTQISYRLSVALALCEGHILGVGRVWADGEEIAASDLNMRVYSGDEQQMPDPAIAAHEEGNAPAYRGLAYVVLEDLNLEPWGNRMPQLTFEVTSPAQDGSGLCREVQAVALIPGTGEYSLATTQVTQDLGLGEVRSINVNTPIGGTDFTASMATLDRELPNVGSVSLVVSWFGDDLRINHCSLKPKVENRDGDGDEMPWRAGGIDRAGADRVAQKDDRPVYGGTPSDQSVIEAVRAIAASGKKAVFYPFILMEQLPANDLPNPYGGIGQPVMPWRGRITTSVAPGLTGTPDQTAAAADEVLAFFGRAQIGNFTTEGDTVSYQGPEEWSYRRFILHYAHLCKAAGGVDAFLIGSEMIGMTQIRGLNNSYPAVAELIRLARDVRAILGPDVKISYAADWSEYFGHHPGDGKLFFHLDPLWAHHDINFIGIDNYMPLSDWREGEDHQDAHWGWIGNPEYLQSNVCGGEGFDWYYAGSADRDAQRRSPITDGAYDEAWVWRYKDLKSWWENLHYNRPNGVRSSQATDWVPGSKPFWFTEYGCAALDKATNQPNKFLDAMSSESTLPWYSNAQRDDAIQSAYVHAVTSYWANPGHNPAMDGGGRMVDMSRAHIWCWDARPFPAFPGRSDLWSDGPAWERGHWLNGRAGAVRLSAVVSDICREAGVVAFDTARLSGVVRGYHIRGGDTARAALQPLMLAYGFDAAERDGVLQFIPRAGRVKAELGSEHLAIAEEVSDFATARAAEPEMTGHLRLTHVEAGGDYAAATAETSLPDAGQETVTDSEFAMALTRAEGRAIAERWLAEAAVSRDTARFALPPSLHDLGPGDVIRMRHGSAQPKRWRIDRVERAGVMTVDAIRVEPGVYSPVLTTPQERSARRYLPPAPVMPVFMDLPLLRGDERPHAPYLAVTAKPWPGSVAAYSSLDAEGGYDLNLLLTRRSFIGKTESVLSRADPNIVDRGNALRIRLKGGSLQSVTWRALLAGANALAIGDGSLENWEIIQFSKAEPVDKNIWQISDLLRGQAGTDGIMPDVWPAGSYVVLLDGGPQQVKLTPAARGQERFWRIGAASRSMDDSSYRSRTTEARGIGLRPYAPCHLRASGNLITWVRRTRIDGDGWDGADVPLGESREGYRLRIIKNGVVLHQVDIDHPRYSVPAEIWASAINAGPCTVAVAQLSDQFGPGPFVRREFNGK</sequence>
<accession>A0A926G6S6</accession>
<reference evidence="4" key="1">
    <citation type="submission" date="2020-08" db="EMBL/GenBank/DDBJ databases">
        <title>Paracoccus amoyensis sp. nov., isolated from the surface seawater at coast of Xiamen, Fujian.</title>
        <authorList>
            <person name="Lyu L."/>
        </authorList>
    </citation>
    <scope>NUCLEOTIDE SEQUENCE</scope>
    <source>
        <strain evidence="4">11-3</strain>
    </source>
</reference>
<evidence type="ECO:0000259" key="3">
    <source>
        <dbReference type="Pfam" id="PF23666"/>
    </source>
</evidence>
<name>A0A926G6S6_9RHOB</name>
<comment type="caution">
    <text evidence="4">The sequence shown here is derived from an EMBL/GenBank/DDBJ whole genome shotgun (WGS) entry which is preliminary data.</text>
</comment>
<feature type="domain" description="Tip attachment protein J" evidence="2">
    <location>
        <begin position="791"/>
        <end position="951"/>
    </location>
</feature>
<organism evidence="4 5">
    <name type="scientific">Paracoccus amoyensis</name>
    <dbReference type="NCBI Taxonomy" id="2760093"/>
    <lineage>
        <taxon>Bacteria</taxon>
        <taxon>Pseudomonadati</taxon>
        <taxon>Pseudomonadota</taxon>
        <taxon>Alphaproteobacteria</taxon>
        <taxon>Rhodobacterales</taxon>
        <taxon>Paracoccaceae</taxon>
        <taxon>Paracoccus</taxon>
    </lineage>
</organism>
<dbReference type="CDD" id="cd19607">
    <property type="entry name" value="GTA_TIM-barrel-like"/>
    <property type="match status" value="1"/>
</dbReference>
<dbReference type="InterPro" id="IPR056490">
    <property type="entry name" value="Rcc01698_C"/>
</dbReference>
<feature type="domain" description="GTA TIM-barrel-like" evidence="1">
    <location>
        <begin position="437"/>
        <end position="730"/>
    </location>
</feature>
<dbReference type="Pfam" id="PF23666">
    <property type="entry name" value="Rcc01698_C"/>
    <property type="match status" value="1"/>
</dbReference>
<dbReference type="EMBL" id="JACOQL010000001">
    <property type="protein sequence ID" value="MBC9245568.1"/>
    <property type="molecule type" value="Genomic_DNA"/>
</dbReference>
<evidence type="ECO:0000259" key="1">
    <source>
        <dbReference type="Pfam" id="PF13547"/>
    </source>
</evidence>
<evidence type="ECO:0000313" key="4">
    <source>
        <dbReference type="EMBL" id="MBC9245568.1"/>
    </source>
</evidence>
<keyword evidence="4" id="KW-0378">Hydrolase</keyword>
<dbReference type="InterPro" id="IPR032876">
    <property type="entry name" value="J_dom"/>
</dbReference>
<dbReference type="InterPro" id="IPR025195">
    <property type="entry name" value="GTA_TIM_dom"/>
</dbReference>
<feature type="domain" description="Rcc01698-like C-terminal" evidence="3">
    <location>
        <begin position="1044"/>
        <end position="1143"/>
    </location>
</feature>
<dbReference type="Pfam" id="PF13550">
    <property type="entry name" value="Phage-tail_3"/>
    <property type="match status" value="1"/>
</dbReference>
<evidence type="ECO:0000259" key="2">
    <source>
        <dbReference type="Pfam" id="PF13550"/>
    </source>
</evidence>
<keyword evidence="5" id="KW-1185">Reference proteome</keyword>
<dbReference type="GO" id="GO:0016787">
    <property type="term" value="F:hydrolase activity"/>
    <property type="evidence" value="ECO:0007669"/>
    <property type="project" value="UniProtKB-KW"/>
</dbReference>
<proteinExistence type="predicted"/>
<dbReference type="Gene3D" id="3.20.20.80">
    <property type="entry name" value="Glycosidases"/>
    <property type="match status" value="1"/>
</dbReference>